<dbReference type="Proteomes" id="UP000712600">
    <property type="component" value="Unassembled WGS sequence"/>
</dbReference>
<protein>
    <submittedName>
        <fullName evidence="1">Uncharacterized protein</fullName>
    </submittedName>
</protein>
<proteinExistence type="predicted"/>
<dbReference type="EMBL" id="QGKX02000088">
    <property type="protein sequence ID" value="KAF3587096.1"/>
    <property type="molecule type" value="Genomic_DNA"/>
</dbReference>
<dbReference type="AlphaFoldDB" id="A0A8S9S304"/>
<evidence type="ECO:0000313" key="2">
    <source>
        <dbReference type="Proteomes" id="UP000712600"/>
    </source>
</evidence>
<name>A0A8S9S304_BRACR</name>
<comment type="caution">
    <text evidence="1">The sequence shown here is derived from an EMBL/GenBank/DDBJ whole genome shotgun (WGS) entry which is preliminary data.</text>
</comment>
<accession>A0A8S9S304</accession>
<reference evidence="1" key="1">
    <citation type="submission" date="2019-12" db="EMBL/GenBank/DDBJ databases">
        <title>Genome sequencing and annotation of Brassica cretica.</title>
        <authorList>
            <person name="Studholme D.J."/>
            <person name="Sarris P."/>
        </authorList>
    </citation>
    <scope>NUCLEOTIDE SEQUENCE</scope>
    <source>
        <strain evidence="1">PFS-109/04</strain>
        <tissue evidence="1">Leaf</tissue>
    </source>
</reference>
<gene>
    <name evidence="1" type="ORF">F2Q69_00027989</name>
</gene>
<evidence type="ECO:0000313" key="1">
    <source>
        <dbReference type="EMBL" id="KAF3587096.1"/>
    </source>
</evidence>
<sequence length="91" mass="9964">MKNSEEKRREKASSFGFKVVERKHQLNSSSSSLGIETLSIMPTISASACVPDTSKDSSRYVPALDDLSSFAYQSQRSARDPHLIGGPFNPT</sequence>
<organism evidence="1 2">
    <name type="scientific">Brassica cretica</name>
    <name type="common">Mustard</name>
    <dbReference type="NCBI Taxonomy" id="69181"/>
    <lineage>
        <taxon>Eukaryota</taxon>
        <taxon>Viridiplantae</taxon>
        <taxon>Streptophyta</taxon>
        <taxon>Embryophyta</taxon>
        <taxon>Tracheophyta</taxon>
        <taxon>Spermatophyta</taxon>
        <taxon>Magnoliopsida</taxon>
        <taxon>eudicotyledons</taxon>
        <taxon>Gunneridae</taxon>
        <taxon>Pentapetalae</taxon>
        <taxon>rosids</taxon>
        <taxon>malvids</taxon>
        <taxon>Brassicales</taxon>
        <taxon>Brassicaceae</taxon>
        <taxon>Brassiceae</taxon>
        <taxon>Brassica</taxon>
    </lineage>
</organism>